<feature type="region of interest" description="Disordered" evidence="8">
    <location>
        <begin position="1"/>
        <end position="40"/>
    </location>
</feature>
<evidence type="ECO:0000256" key="8">
    <source>
        <dbReference type="SAM" id="MobiDB-lite"/>
    </source>
</evidence>
<evidence type="ECO:0000256" key="3">
    <source>
        <dbReference type="ARBA" id="ARBA00022475"/>
    </source>
</evidence>
<evidence type="ECO:0000256" key="9">
    <source>
        <dbReference type="SAM" id="Phobius"/>
    </source>
</evidence>
<dbReference type="VEuPathDB" id="FungiDB:PV09_06091"/>
<dbReference type="PANTHER" id="PTHR33281">
    <property type="entry name" value="UPF0187 PROTEIN YNEE"/>
    <property type="match status" value="1"/>
</dbReference>
<evidence type="ECO:0000256" key="4">
    <source>
        <dbReference type="ARBA" id="ARBA00022692"/>
    </source>
</evidence>
<dbReference type="GO" id="GO:0005886">
    <property type="term" value="C:plasma membrane"/>
    <property type="evidence" value="ECO:0007669"/>
    <property type="project" value="UniProtKB-SubCell"/>
</dbReference>
<keyword evidence="3" id="KW-1003">Cell membrane</keyword>
<feature type="transmembrane region" description="Helical" evidence="9">
    <location>
        <begin position="353"/>
        <end position="374"/>
    </location>
</feature>
<protein>
    <submittedName>
        <fullName evidence="10">Uncharacterized protein</fullName>
    </submittedName>
</protein>
<dbReference type="OrthoDB" id="1368at2759"/>
<dbReference type="InParanoid" id="A0A0D2A7C9"/>
<evidence type="ECO:0000256" key="1">
    <source>
        <dbReference type="ARBA" id="ARBA00004651"/>
    </source>
</evidence>
<keyword evidence="7 9" id="KW-0472">Membrane</keyword>
<organism evidence="10 11">
    <name type="scientific">Verruconis gallopava</name>
    <dbReference type="NCBI Taxonomy" id="253628"/>
    <lineage>
        <taxon>Eukaryota</taxon>
        <taxon>Fungi</taxon>
        <taxon>Dikarya</taxon>
        <taxon>Ascomycota</taxon>
        <taxon>Pezizomycotina</taxon>
        <taxon>Dothideomycetes</taxon>
        <taxon>Pleosporomycetidae</taxon>
        <taxon>Venturiales</taxon>
        <taxon>Sympoventuriaceae</taxon>
        <taxon>Verruconis</taxon>
    </lineage>
</organism>
<evidence type="ECO:0000313" key="11">
    <source>
        <dbReference type="Proteomes" id="UP000053259"/>
    </source>
</evidence>
<dbReference type="PANTHER" id="PTHR33281:SF19">
    <property type="entry name" value="VOLTAGE-DEPENDENT ANION CHANNEL-FORMING PROTEIN YNEE"/>
    <property type="match status" value="1"/>
</dbReference>
<keyword evidence="5 9" id="KW-1133">Transmembrane helix</keyword>
<evidence type="ECO:0000256" key="5">
    <source>
        <dbReference type="ARBA" id="ARBA00022989"/>
    </source>
</evidence>
<dbReference type="Pfam" id="PF25539">
    <property type="entry name" value="Bestrophin_2"/>
    <property type="match status" value="1"/>
</dbReference>
<dbReference type="HOGENOM" id="CLU_029790_1_0_1"/>
<reference evidence="10 11" key="1">
    <citation type="submission" date="2015-01" db="EMBL/GenBank/DDBJ databases">
        <title>The Genome Sequence of Ochroconis gallopava CBS43764.</title>
        <authorList>
            <consortium name="The Broad Institute Genomics Platform"/>
            <person name="Cuomo C."/>
            <person name="de Hoog S."/>
            <person name="Gorbushina A."/>
            <person name="Stielow B."/>
            <person name="Teixiera M."/>
            <person name="Abouelleil A."/>
            <person name="Chapman S.B."/>
            <person name="Priest M."/>
            <person name="Young S.K."/>
            <person name="Wortman J."/>
            <person name="Nusbaum C."/>
            <person name="Birren B."/>
        </authorList>
    </citation>
    <scope>NUCLEOTIDE SEQUENCE [LARGE SCALE GENOMIC DNA]</scope>
    <source>
        <strain evidence="10 11">CBS 43764</strain>
    </source>
</reference>
<dbReference type="GO" id="GO:0005254">
    <property type="term" value="F:chloride channel activity"/>
    <property type="evidence" value="ECO:0007669"/>
    <property type="project" value="InterPro"/>
</dbReference>
<comment type="subcellular location">
    <subcellularLocation>
        <location evidence="1">Cell membrane</location>
        <topology evidence="1">Multi-pass membrane protein</topology>
    </subcellularLocation>
</comment>
<dbReference type="AlphaFoldDB" id="A0A0D2A7C9"/>
<dbReference type="STRING" id="253628.A0A0D2A7C9"/>
<name>A0A0D2A7C9_9PEZI</name>
<keyword evidence="11" id="KW-1185">Reference proteome</keyword>
<dbReference type="EMBL" id="KN847548">
    <property type="protein sequence ID" value="KIW02653.1"/>
    <property type="molecule type" value="Genomic_DNA"/>
</dbReference>
<gene>
    <name evidence="10" type="ORF">PV09_06091</name>
</gene>
<evidence type="ECO:0000256" key="2">
    <source>
        <dbReference type="ARBA" id="ARBA00022448"/>
    </source>
</evidence>
<feature type="transmembrane region" description="Helical" evidence="9">
    <location>
        <begin position="117"/>
        <end position="135"/>
    </location>
</feature>
<feature type="compositionally biased region" description="Basic and acidic residues" evidence="8">
    <location>
        <begin position="1"/>
        <end position="11"/>
    </location>
</feature>
<feature type="transmembrane region" description="Helical" evidence="9">
    <location>
        <begin position="328"/>
        <end position="347"/>
    </location>
</feature>
<dbReference type="InterPro" id="IPR044669">
    <property type="entry name" value="YneE/VCCN1/2-like"/>
</dbReference>
<feature type="transmembrane region" description="Helical" evidence="9">
    <location>
        <begin position="91"/>
        <end position="111"/>
    </location>
</feature>
<keyword evidence="4 9" id="KW-0812">Transmembrane</keyword>
<accession>A0A0D2A7C9</accession>
<sequence length="474" mass="53427">MAEEGIHELHVTKKVPTVTNAERGGSSDATEAEKVSFDDPPMSPRNFNKNPFSRQHTSLEVDDYFSGPRDISRHSKWPIFLRMHGSILPKMILPLLFVGAWSTLITCISFFRHNLGISNLLLTITGFVVSLGLSFRSSTAYERYNEGRKYWTQLILSSQSLARVIWVHGAERWDEDHKLGKQDLLAKMTALNLITAFAVSLKHKLRFEPYTAYEDLEGLVGHLDTFAKAATKDDSCVPKKVGFFKNVGEHLGVSFAESNPRKLLKKSKTPLGNLPLEILTYLAAYIDETIEDGKLKIPMQQTLAYNNLASLNDVLTGTDRILNTPLPVAYSIAIAQMTWVYILLLPFQLYNSLNWVTIPGSILAAYLILGLLLIGTELENPFGYDVNDLPLDSFCQQIANEIDIISSIRKPNSKQWITKEENKVLWPVSNSGYSSWEARSESRIRSELRSKTNIGFEIRRSMNVDRPADKITEA</sequence>
<proteinExistence type="predicted"/>
<dbReference type="GeneID" id="27314064"/>
<evidence type="ECO:0000256" key="6">
    <source>
        <dbReference type="ARBA" id="ARBA00023065"/>
    </source>
</evidence>
<keyword evidence="2" id="KW-0813">Transport</keyword>
<dbReference type="RefSeq" id="XP_016212522.1">
    <property type="nucleotide sequence ID" value="XM_016359686.1"/>
</dbReference>
<keyword evidence="6" id="KW-0406">Ion transport</keyword>
<evidence type="ECO:0000313" key="10">
    <source>
        <dbReference type="EMBL" id="KIW02653.1"/>
    </source>
</evidence>
<evidence type="ECO:0000256" key="7">
    <source>
        <dbReference type="ARBA" id="ARBA00023136"/>
    </source>
</evidence>
<dbReference type="Proteomes" id="UP000053259">
    <property type="component" value="Unassembled WGS sequence"/>
</dbReference>